<evidence type="ECO:0000259" key="5">
    <source>
        <dbReference type="Pfam" id="PF01490"/>
    </source>
</evidence>
<evidence type="ECO:0000313" key="8">
    <source>
        <dbReference type="WBParaSite" id="ECPE_0000826601-mRNA-1"/>
    </source>
</evidence>
<reference evidence="8" key="1">
    <citation type="submission" date="2016-06" db="UniProtKB">
        <authorList>
            <consortium name="WormBaseParasite"/>
        </authorList>
    </citation>
    <scope>IDENTIFICATION</scope>
</reference>
<evidence type="ECO:0000256" key="3">
    <source>
        <dbReference type="ARBA" id="ARBA00022989"/>
    </source>
</evidence>
<proteinExistence type="predicted"/>
<evidence type="ECO:0000256" key="4">
    <source>
        <dbReference type="ARBA" id="ARBA00023136"/>
    </source>
</evidence>
<keyword evidence="7" id="KW-1185">Reference proteome</keyword>
<accession>A0A183AMQ7</accession>
<keyword evidence="3" id="KW-1133">Transmembrane helix</keyword>
<organism evidence="8">
    <name type="scientific">Echinostoma caproni</name>
    <dbReference type="NCBI Taxonomy" id="27848"/>
    <lineage>
        <taxon>Eukaryota</taxon>
        <taxon>Metazoa</taxon>
        <taxon>Spiralia</taxon>
        <taxon>Lophotrochozoa</taxon>
        <taxon>Platyhelminthes</taxon>
        <taxon>Trematoda</taxon>
        <taxon>Digenea</taxon>
        <taxon>Plagiorchiida</taxon>
        <taxon>Echinostomata</taxon>
        <taxon>Echinostomatoidea</taxon>
        <taxon>Echinostomatidae</taxon>
        <taxon>Echinostoma</taxon>
    </lineage>
</organism>
<dbReference type="OrthoDB" id="1684102at2759"/>
<protein>
    <submittedName>
        <fullName evidence="8">Aa_trans domain-containing protein</fullName>
    </submittedName>
</protein>
<evidence type="ECO:0000256" key="2">
    <source>
        <dbReference type="ARBA" id="ARBA00022692"/>
    </source>
</evidence>
<feature type="domain" description="Amino acid transporter transmembrane" evidence="5">
    <location>
        <begin position="12"/>
        <end position="74"/>
    </location>
</feature>
<dbReference type="Proteomes" id="UP000272942">
    <property type="component" value="Unassembled WGS sequence"/>
</dbReference>
<keyword evidence="2" id="KW-0812">Transmembrane</keyword>
<dbReference type="EMBL" id="UZAN01045714">
    <property type="protein sequence ID" value="VDP83073.1"/>
    <property type="molecule type" value="Genomic_DNA"/>
</dbReference>
<evidence type="ECO:0000313" key="6">
    <source>
        <dbReference type="EMBL" id="VDP83073.1"/>
    </source>
</evidence>
<dbReference type="InterPro" id="IPR013057">
    <property type="entry name" value="AA_transpt_TM"/>
</dbReference>
<gene>
    <name evidence="6" type="ORF">ECPE_LOCUS8242</name>
</gene>
<comment type="subcellular location">
    <subcellularLocation>
        <location evidence="1">Membrane</location>
    </subcellularLocation>
</comment>
<evidence type="ECO:0000256" key="1">
    <source>
        <dbReference type="ARBA" id="ARBA00004370"/>
    </source>
</evidence>
<sequence>MKLHSSEPLQCLYEILPIENKMADPGGYIHPVGVLNTGMAVIICVNTAVAFYGYLCFGEESQGSITLNVPERPYTNLSLVRHPTFNAPTTLSIPPFYLKLLSAPLFTN</sequence>
<keyword evidence="4" id="KW-0472">Membrane</keyword>
<dbReference type="GO" id="GO:0016020">
    <property type="term" value="C:membrane"/>
    <property type="evidence" value="ECO:0007669"/>
    <property type="project" value="UniProtKB-SubCell"/>
</dbReference>
<reference evidence="6 7" key="2">
    <citation type="submission" date="2018-11" db="EMBL/GenBank/DDBJ databases">
        <authorList>
            <consortium name="Pathogen Informatics"/>
        </authorList>
    </citation>
    <scope>NUCLEOTIDE SEQUENCE [LARGE SCALE GENOMIC DNA]</scope>
    <source>
        <strain evidence="6 7">Egypt</strain>
    </source>
</reference>
<dbReference type="AlphaFoldDB" id="A0A183AMQ7"/>
<dbReference type="WBParaSite" id="ECPE_0000826601-mRNA-1">
    <property type="protein sequence ID" value="ECPE_0000826601-mRNA-1"/>
    <property type="gene ID" value="ECPE_0000826601"/>
</dbReference>
<name>A0A183AMQ7_9TREM</name>
<evidence type="ECO:0000313" key="7">
    <source>
        <dbReference type="Proteomes" id="UP000272942"/>
    </source>
</evidence>
<dbReference type="Pfam" id="PF01490">
    <property type="entry name" value="Aa_trans"/>
    <property type="match status" value="1"/>
</dbReference>